<dbReference type="OrthoDB" id="3071265at2759"/>
<dbReference type="InterPro" id="IPR036047">
    <property type="entry name" value="F-box-like_dom_sf"/>
</dbReference>
<feature type="domain" description="F-box" evidence="3">
    <location>
        <begin position="69"/>
        <end position="122"/>
    </location>
</feature>
<evidence type="ECO:0000256" key="2">
    <source>
        <dbReference type="SAM" id="MobiDB-lite"/>
    </source>
</evidence>
<keyword evidence="5" id="KW-1185">Reference proteome</keyword>
<dbReference type="AlphaFoldDB" id="A0A4Y7U0W8"/>
<evidence type="ECO:0000256" key="1">
    <source>
        <dbReference type="SAM" id="Coils"/>
    </source>
</evidence>
<name>A0A4Y7U0W8_COPMI</name>
<dbReference type="InterPro" id="IPR001810">
    <property type="entry name" value="F-box_dom"/>
</dbReference>
<sequence>MQSGGPDMDQHLSRILSTNAPPNALETSSLETRMNDLNTKVTQLRSQLQELEKLEGQLCQYRGALSPIRRIPPEVLREIFRYVLPSVEDAGSEGVVVELGLVCKGWREVTFGVHRFWSHLTVRKLVGRHDETVAWLSRSGTLPRTLRLEWAWGGSPHKCSKGSCCLSSVEAVKLLGSGPEIQHLALPQWNLQNPPRFSLASRLSAPLLSPCHASTPRSSKLCSRGSVDSTYLKLSSNASHFSSSSAIGMEIIFSTS</sequence>
<dbReference type="EMBL" id="QPFP01000001">
    <property type="protein sequence ID" value="TEB40075.1"/>
    <property type="molecule type" value="Genomic_DNA"/>
</dbReference>
<protein>
    <recommendedName>
        <fullName evidence="3">F-box domain-containing protein</fullName>
    </recommendedName>
</protein>
<evidence type="ECO:0000313" key="4">
    <source>
        <dbReference type="EMBL" id="TEB40075.1"/>
    </source>
</evidence>
<organism evidence="4 5">
    <name type="scientific">Coprinellus micaceus</name>
    <name type="common">Glistening ink-cap mushroom</name>
    <name type="synonym">Coprinus micaceus</name>
    <dbReference type="NCBI Taxonomy" id="71717"/>
    <lineage>
        <taxon>Eukaryota</taxon>
        <taxon>Fungi</taxon>
        <taxon>Dikarya</taxon>
        <taxon>Basidiomycota</taxon>
        <taxon>Agaricomycotina</taxon>
        <taxon>Agaricomycetes</taxon>
        <taxon>Agaricomycetidae</taxon>
        <taxon>Agaricales</taxon>
        <taxon>Agaricineae</taxon>
        <taxon>Psathyrellaceae</taxon>
        <taxon>Coprinellus</taxon>
    </lineage>
</organism>
<accession>A0A4Y7U0W8</accession>
<dbReference type="STRING" id="71717.A0A4Y7U0W8"/>
<keyword evidence="1" id="KW-0175">Coiled coil</keyword>
<evidence type="ECO:0000313" key="5">
    <source>
        <dbReference type="Proteomes" id="UP000298030"/>
    </source>
</evidence>
<dbReference type="Proteomes" id="UP000298030">
    <property type="component" value="Unassembled WGS sequence"/>
</dbReference>
<reference evidence="4 5" key="1">
    <citation type="journal article" date="2019" name="Nat. Ecol. Evol.">
        <title>Megaphylogeny resolves global patterns of mushroom evolution.</title>
        <authorList>
            <person name="Varga T."/>
            <person name="Krizsan K."/>
            <person name="Foldi C."/>
            <person name="Dima B."/>
            <person name="Sanchez-Garcia M."/>
            <person name="Sanchez-Ramirez S."/>
            <person name="Szollosi G.J."/>
            <person name="Szarkandi J.G."/>
            <person name="Papp V."/>
            <person name="Albert L."/>
            <person name="Andreopoulos W."/>
            <person name="Angelini C."/>
            <person name="Antonin V."/>
            <person name="Barry K.W."/>
            <person name="Bougher N.L."/>
            <person name="Buchanan P."/>
            <person name="Buyck B."/>
            <person name="Bense V."/>
            <person name="Catcheside P."/>
            <person name="Chovatia M."/>
            <person name="Cooper J."/>
            <person name="Damon W."/>
            <person name="Desjardin D."/>
            <person name="Finy P."/>
            <person name="Geml J."/>
            <person name="Haridas S."/>
            <person name="Hughes K."/>
            <person name="Justo A."/>
            <person name="Karasinski D."/>
            <person name="Kautmanova I."/>
            <person name="Kiss B."/>
            <person name="Kocsube S."/>
            <person name="Kotiranta H."/>
            <person name="LaButti K.M."/>
            <person name="Lechner B.E."/>
            <person name="Liimatainen K."/>
            <person name="Lipzen A."/>
            <person name="Lukacs Z."/>
            <person name="Mihaltcheva S."/>
            <person name="Morgado L.N."/>
            <person name="Niskanen T."/>
            <person name="Noordeloos M.E."/>
            <person name="Ohm R.A."/>
            <person name="Ortiz-Santana B."/>
            <person name="Ovrebo C."/>
            <person name="Racz N."/>
            <person name="Riley R."/>
            <person name="Savchenko A."/>
            <person name="Shiryaev A."/>
            <person name="Soop K."/>
            <person name="Spirin V."/>
            <person name="Szebenyi C."/>
            <person name="Tomsovsky M."/>
            <person name="Tulloss R.E."/>
            <person name="Uehling J."/>
            <person name="Grigoriev I.V."/>
            <person name="Vagvolgyi C."/>
            <person name="Papp T."/>
            <person name="Martin F.M."/>
            <person name="Miettinen O."/>
            <person name="Hibbett D.S."/>
            <person name="Nagy L.G."/>
        </authorList>
    </citation>
    <scope>NUCLEOTIDE SEQUENCE [LARGE SCALE GENOMIC DNA]</scope>
    <source>
        <strain evidence="4 5">FP101781</strain>
    </source>
</reference>
<evidence type="ECO:0000259" key="3">
    <source>
        <dbReference type="Pfam" id="PF12937"/>
    </source>
</evidence>
<feature type="region of interest" description="Disordered" evidence="2">
    <location>
        <begin position="1"/>
        <end position="23"/>
    </location>
</feature>
<proteinExistence type="predicted"/>
<comment type="caution">
    <text evidence="4">The sequence shown here is derived from an EMBL/GenBank/DDBJ whole genome shotgun (WGS) entry which is preliminary data.</text>
</comment>
<dbReference type="Pfam" id="PF12937">
    <property type="entry name" value="F-box-like"/>
    <property type="match status" value="1"/>
</dbReference>
<dbReference type="SUPFAM" id="SSF81383">
    <property type="entry name" value="F-box domain"/>
    <property type="match status" value="1"/>
</dbReference>
<feature type="coiled-coil region" evidence="1">
    <location>
        <begin position="27"/>
        <end position="57"/>
    </location>
</feature>
<gene>
    <name evidence="4" type="ORF">FA13DRAFT_51351</name>
</gene>